<sequence length="4125" mass="428845">MGTSRVHSTSGTAGARWNSISLGPRSIAGSTRGPHGLQCRRGFRVLHFLLACAIALHAVTAPLSTCYAYIRHAAAPPSITAETPAAPSLIRPNGLPPAAPAAPWRTLNESLLPYPVFYPAIALLNSSILLLGGCATATCATPVGASGTRVAASRHRASAATSVTSPYHERLLSLNVDKGNITTLPQLTLPSGLGFAGRYAAVTLTDSVYVARSCTMSTQSPAEVASMTAEELQAMQAAYAPVVAFYPEGTAHASTRVGGPDPPPAVNLTYFKVPADRVRVNASCTALATENKLLIIGGFLLSGKRVTASVDSFNVVTRKYDADVAFLTAPVLQPSVATSTGFAAVAGGWTYEADTTASATREARALQEESRVRRSSRVAVSGEPLHLVQELATPPGKSSASPRSDTPSSPPSRSVPSPAPLQPVARYLFDLLFFEPDRVRGCSRAAPRGALQIGGSICVSPVDSSTLPRTAVEDILLSPNGCHVAVFGGQVVLVDHNLGHIAALDIRARLAQAFAARAPLVLRPPPAVTLLRTAKPNAAARAFAGTESAASRDAQASSRHNDHAGSTAYRYSWMQPTLISLPYARRPAPAAAPDPPVMADTILLYYALGGEDVWSQVVTAAGDSAAADLLDPSGRQHVVPQLHGDPSTLRATGKGTEAVVRREPTLRWAQRELPDVRYDRDRPELLAVTMPTPLWPDALTLQTNSEGIIHLAFRDLNYTRYCRWNRLVDNDDDNVVCAVRLSSRRDCVGNTAGTLDSAYDGSPNATILFSASGSTTPVYVCFSYVVRPTLWPTCRIRQSFSILNPMMPLRILDNSHTTSAPTPTPRPSPTRDPADKTTSSPLFMLAVGVSIVTLLVAVLLAARLQHVPEDGLLVMSLLDRGDGAGDQHASPGIRGRSCGGAARHNGQGRRKRLLRGSGEPNKAADVEDDDEPGLYPISTYAEFLQVVGSAQEDSEARMLATAVDVLRLHQHRYRVLSRIGQGPHSLVRMLDGDASPVVRSSLFTRPPSSFPAASATLSPGVPTTATSSLWAARHDQSTAVVVKYTQCPDDATRALITRLCERLRDLQADAVTEALGATGVYRQHRNSAPSRRPHRRYRPSDTSSTVSSAAALRPLDVSTQLTCGIAREVASGGRSSRGGAAAQAPQTDAEDATAPPTSRRDSSAIIVTTASRAGCQPLPPLSSAANEARVIDGDDDDNSCAWLDAHEVNVVLSLFLLLPEDLFVSYEVSRVTGCGGMESQACLARRERRASKGVSSPPTPSMHTDARSGDLADFILRCQQVQLLPADVTGAKDTKRTGLSSRTSASPACVPPVHHCWTESLLCSILFQVCTGLQLLHAQSPPILHGNIKQTNVLLREPASFSVARRRVVVAGTPAALAGMKMGVSSGRGGLEDANGDLDMAAATMRVPGAQQAREGEGGWRDRRLEAGIAAAARPLSAHASFWRASSLVAAATAVWQAGSPVLRSSLSIGSPPSLFRAGATASSSTAAFSHDAPQEGQPQLQPHEDEQLWPPERARHLLSTHTYLPISLTDGGMSWWLTVQLPLRLRGCFGRTTRSTLRQAPAGLCWLRRLDPPPSSPPPITTKSSVLPSEDCIAALADFLFTFIDVPTHVAPELLWGRLCTLSQSGHGDEGGAAAGLAVPGSSLTQSSSSLHSIRNRREQHVASSRRDGRRRGDGDSLTHRRCGDVAREPAASPAVGSANLLRATASDELGANVTGDKQALGVLPQQQQPQLQRHDDPYADEDMDDRDVELDIDEDGIFTCEEVNALTSAMWKAEGLTRVPRGSRHYRQAPPQQRTSAAAVDPLLPGALAASTTTPGGGSVADVTLQPLRNTTGEDGGRRGLGGDMRGLPSSFSNAPLFASTTTAATGLPSTSSTQPTSQALHRHHNDVDRQLCGNSNNGGRRMAEGGGGSVGGEGSRSSSSVYEVLIQRVLAMDTASDIWSLGVLLYGMCADTGVADTLPPAIPTCTCASRLAQRAFAALLGDLYDLAVTGVPSGGPGNNGWSCDGGAGLRSVGGDEGDGVDVEPPDEAADDRLRWPRSCALEDEVMQVIGEAGYTHALASVLASMLSPVAARRPSAGDIVNQLRLVTTGAPATLASDIMRGGGGGLADADREYSVARQGPPPRTRHSGGASDATTAAAVNVSAYSFAAPPLTNPYAYAASPSPSSAPSMRTVGVAAAAAAMSTVHAASVTNSGAAAHTWTNGGRGGHGAAHALTNSGRDVSLVLLTVACTLLVVTIVLLIVGVRLLKRFAAAVAAAEGARGQDILSNNLSAGEAAAYISVGIVDDDDEAALHTDNGDSRTQLVEYADEREPLLHHVRGRGGGAGRHRRSASRQHQQPGRRTTLAVFEALSILLGVSSTPPTADASSHGAAAAPRRRSRSCQAGSSAVPTPENQPALRSSPQQQRHAGRRAVPDALAADENSRGAFRSGPQLTWHSNGSLSRSGAARKCDEAAVAPASASPAPASHPAAAPGSSAAPATADHGATPPSGNAQLPVFTTTTEKDMVVYNTTHNSRYRLLQRIGIGAFSSVYLVQHKTTGKQYALKYILCKGDRERLAALRECEVIYSLQGHPQVIRIVDMFMSYQFQRASPSPTVAGSPTAAATNSACKEQASGQQGLRSFPGVPPSAPAAPAAALAPSAIATPALAPASAAPASTYTTSVAGRLKGLNDAALTKAAMESSTESRAAAHSEADDGHVDFSCVDRDRYSEGRWRGSRPRVRPSVEGVACGACMVNVDHASDVENEESAYSEHQQPQQPGKLSMRASSVCCPRPLPHSVQHTSQSSSSVHPTLSAAASASTAPATASSSSALAGSSYVPAQLCAAAGGGAQGCGHVPSQSAHHSSTTASAARAAATGSLSPPRDEAHADQPHLCCHAIDVPDAVVHDESDATAPVHASARCCAAHSTTTTATSMHPCFPSTARNATVSRSSEAGHEPGTLEDCDGGDGVHSGSDSRRRAEQGQSATRERAKPALQSRRASSEDRGSDGADDGHADIEAGREERRTELRGDADADEMHSCKGSDARSGATSSSGADEEPIQPIHRIFVPPPYMYPPLNGMAAAPRSCSICSNNSVSYAGTGNGAASVLRPQSRTCATGGESPTSHHLYSAFPTAAAGGALAVVGPETANGSTAPAPPVALSAHVKSAATGAPAVQAPIRYKDFVLSPTTVTAHAAASWTPVPATQANALVDGQTHRQPVDRGGSPAPPPCAASARVGSGAAGAGATGLTVARPTDECVNPYLERARGREPVPPPRTSYAPGGGVRYNSLTVPYVAAPTTLQAAAKGFPAQSSSPSSSLTLSASGTGVSAFDERKAGAGQGRRFEVTGADSSSQDSDASMPASQAARLTASRSLPSTAPAAATVVRNTYAPLRYGNVVQSNAASPATSSMASSSLMPPPSPSLQKQLPQPPSAACPAAAAPTVGSGRLSVCGVLRTARAGQQGEREDWDDGKPRVSASWPAKDAGLVSTQAPPLLPLPGLANQTSGAYFLRSVGRVNGAGAVPRAATPRAPYGEGRPPAAAAAQDEAPSPTRPLYTNLGVLIAGPSMTADPATATTTHVLRTGVQPPSPRHPRSNSYAGDDADRKRQRGYSNVGLTGAAPSEVRYTNAGSPNLWNAYNAGASPASAASAAAVAALTGLSPRIGAKTPTAACAGESNINDGKSSKTTHTNSSSSHLQDVCDTGYLCLVMEHHPMGDLCRYALRAQHELEMRRHRQKQSQSQALARSSLMSVGILQPITSPATATTQSRTCTSERSSAQQPQAPTKNATERDGGGTGAEAGESTSPLSLRPLSLTHGGAAGSAAAALSLLAAAADATWTVKVAMSRTDLHPALSAGVGGRGNTSGSHTAGGTDGDERATDFDTQRAASVAVDPTSENPLTEAQLLSIAYQLASVLDHMHQQNPPIVHRDLKPENILIKGELIDYLDLPLSAVLASTNNTVHCGGKDDALGKSSVSPMTPPFTTPAAVIDAAASSLTSLPPIRITRAVVPIVLIDFGLAILQDTHGRSHCSRGGGTRPYIAPESWKGDTCTASDVWSLGCVLYALATCRLVAEDVRIMSQEAKRDGFASRMLKDIIAHKYSLAFASFVVSLLVVDPAKRPTAAQAARCFCVADGDICFDLSSPFFSNVLDL</sequence>
<evidence type="ECO:0000256" key="5">
    <source>
        <dbReference type="SAM" id="MobiDB-lite"/>
    </source>
</evidence>
<dbReference type="PANTHER" id="PTHR43671:SF103">
    <property type="entry name" value="KINASE, PUTATIVE-RELATED"/>
    <property type="match status" value="1"/>
</dbReference>
<dbReference type="Proteomes" id="UP000318447">
    <property type="component" value="Unassembled WGS sequence"/>
</dbReference>
<feature type="compositionally biased region" description="Low complexity" evidence="5">
    <location>
        <begin position="548"/>
        <end position="558"/>
    </location>
</feature>
<dbReference type="InterPro" id="IPR050660">
    <property type="entry name" value="NEK_Ser/Thr_kinase"/>
</dbReference>
<feature type="compositionally biased region" description="Low complexity" evidence="5">
    <location>
        <begin position="2837"/>
        <end position="2859"/>
    </location>
</feature>
<keyword evidence="6" id="KW-0472">Membrane</keyword>
<feature type="region of interest" description="Disordered" evidence="5">
    <location>
        <begin position="1631"/>
        <end position="1695"/>
    </location>
</feature>
<dbReference type="EMBL" id="RHLC01000034">
    <property type="protein sequence ID" value="TPP49104.1"/>
    <property type="molecule type" value="Genomic_DNA"/>
</dbReference>
<feature type="compositionally biased region" description="Low complexity" evidence="5">
    <location>
        <begin position="1871"/>
        <end position="1881"/>
    </location>
</feature>
<gene>
    <name evidence="8" type="ORF">CGC21_0385</name>
</gene>
<dbReference type="InterPro" id="IPR011009">
    <property type="entry name" value="Kinase-like_dom_sf"/>
</dbReference>
<evidence type="ECO:0000256" key="6">
    <source>
        <dbReference type="SAM" id="Phobius"/>
    </source>
</evidence>
<feature type="domain" description="Protein kinase" evidence="7">
    <location>
        <begin position="3761"/>
        <end position="4119"/>
    </location>
</feature>
<feature type="compositionally biased region" description="Basic and acidic residues" evidence="5">
    <location>
        <begin position="1657"/>
        <end position="1689"/>
    </location>
</feature>
<evidence type="ECO:0000256" key="1">
    <source>
        <dbReference type="ARBA" id="ARBA00022679"/>
    </source>
</evidence>
<feature type="compositionally biased region" description="Low complexity" evidence="5">
    <location>
        <begin position="398"/>
        <end position="416"/>
    </location>
</feature>
<dbReference type="VEuPathDB" id="TriTrypDB:LdBPK_080540.1"/>
<feature type="region of interest" description="Disordered" evidence="5">
    <location>
        <begin position="3557"/>
        <end position="3593"/>
    </location>
</feature>
<feature type="compositionally biased region" description="Low complexity" evidence="5">
    <location>
        <begin position="3326"/>
        <end position="3343"/>
    </location>
</feature>
<dbReference type="PROSITE" id="PS50011">
    <property type="entry name" value="PROTEIN_KINASE_DOM"/>
    <property type="match status" value="1"/>
</dbReference>
<feature type="region of interest" description="Disordered" evidence="5">
    <location>
        <begin position="1130"/>
        <end position="1161"/>
    </location>
</feature>
<keyword evidence="4" id="KW-0067">ATP-binding</keyword>
<feature type="region of interest" description="Disordered" evidence="5">
    <location>
        <begin position="3649"/>
        <end position="3670"/>
    </location>
</feature>
<evidence type="ECO:0000256" key="3">
    <source>
        <dbReference type="ARBA" id="ARBA00022777"/>
    </source>
</evidence>
<dbReference type="GO" id="GO:0004674">
    <property type="term" value="F:protein serine/threonine kinase activity"/>
    <property type="evidence" value="ECO:0007669"/>
    <property type="project" value="UniProtKB-KW"/>
</dbReference>
<feature type="compositionally biased region" description="Basic and acidic residues" evidence="5">
    <location>
        <begin position="2952"/>
        <end position="2970"/>
    </location>
</feature>
<keyword evidence="6" id="KW-0812">Transmembrane</keyword>
<dbReference type="InterPro" id="IPR000719">
    <property type="entry name" value="Prot_kinase_dom"/>
</dbReference>
<feature type="compositionally biased region" description="Low complexity" evidence="5">
    <location>
        <begin position="1480"/>
        <end position="1490"/>
    </location>
</feature>
<proteinExistence type="predicted"/>
<dbReference type="Gene3D" id="3.30.200.20">
    <property type="entry name" value="Phosphorylase Kinase, domain 1"/>
    <property type="match status" value="1"/>
</dbReference>
<feature type="compositionally biased region" description="Polar residues" evidence="5">
    <location>
        <begin position="2750"/>
        <end position="2759"/>
    </location>
</feature>
<feature type="compositionally biased region" description="Basic and acidic residues" evidence="5">
    <location>
        <begin position="2978"/>
        <end position="3022"/>
    </location>
</feature>
<dbReference type="SUPFAM" id="SSF56112">
    <property type="entry name" value="Protein kinase-like (PK-like)"/>
    <property type="match status" value="2"/>
</dbReference>
<feature type="region of interest" description="Disordered" evidence="5">
    <location>
        <begin position="3382"/>
        <end position="3417"/>
    </location>
</feature>
<feature type="region of interest" description="Disordered" evidence="5">
    <location>
        <begin position="2743"/>
        <end position="2791"/>
    </location>
</feature>
<dbReference type="VEuPathDB" id="TriTrypDB:LdCL_080010200"/>
<feature type="region of interest" description="Disordered" evidence="5">
    <location>
        <begin position="1480"/>
        <end position="1505"/>
    </location>
</feature>
<feature type="region of interest" description="Disordered" evidence="5">
    <location>
        <begin position="389"/>
        <end position="419"/>
    </location>
</feature>
<feature type="compositionally biased region" description="Polar residues" evidence="5">
    <location>
        <begin position="1852"/>
        <end position="1867"/>
    </location>
</feature>
<feature type="compositionally biased region" description="Gly residues" evidence="5">
    <location>
        <begin position="1907"/>
        <end position="1917"/>
    </location>
</feature>
<feature type="region of interest" description="Disordered" evidence="5">
    <location>
        <begin position="3827"/>
        <end position="3853"/>
    </location>
</feature>
<organism evidence="8 9">
    <name type="scientific">Leishmania donovani</name>
    <dbReference type="NCBI Taxonomy" id="5661"/>
    <lineage>
        <taxon>Eukaryota</taxon>
        <taxon>Discoba</taxon>
        <taxon>Euglenozoa</taxon>
        <taxon>Kinetoplastea</taxon>
        <taxon>Metakinetoplastina</taxon>
        <taxon>Trypanosomatida</taxon>
        <taxon>Trypanosomatidae</taxon>
        <taxon>Leishmaniinae</taxon>
        <taxon>Leishmania</taxon>
    </lineage>
</organism>
<dbReference type="Gene3D" id="1.10.510.10">
    <property type="entry name" value="Transferase(Phosphotransferase) domain 1"/>
    <property type="match status" value="3"/>
</dbReference>
<dbReference type="SMART" id="SM00220">
    <property type="entry name" value="S_TKc"/>
    <property type="match status" value="1"/>
</dbReference>
<feature type="compositionally biased region" description="Low complexity" evidence="5">
    <location>
        <begin position="1130"/>
        <end position="1142"/>
    </location>
</feature>
<evidence type="ECO:0000256" key="4">
    <source>
        <dbReference type="ARBA" id="ARBA00022840"/>
    </source>
</evidence>
<feature type="region of interest" description="Disordered" evidence="5">
    <location>
        <begin position="543"/>
        <end position="563"/>
    </location>
</feature>
<name>A0A504XL94_LEIDO</name>
<reference evidence="9" key="1">
    <citation type="submission" date="2019-02" db="EMBL/GenBank/DDBJ databases">
        <title>FDA dAtabase for Regulatory Grade micrObial Sequences (FDA-ARGOS): Supporting development and validation of Infectious Disease Dx tests.</title>
        <authorList>
            <person name="Duncan R."/>
            <person name="Fisher C."/>
            <person name="Tallon L."/>
            <person name="Sadzewicz L."/>
            <person name="Sengamalay N."/>
            <person name="Ott S."/>
            <person name="Godinez A."/>
            <person name="Nagaraj S."/>
            <person name="Vavikolanu K."/>
            <person name="Nadendla S."/>
            <person name="Aluvathingal J."/>
            <person name="Sichtig H."/>
        </authorList>
    </citation>
    <scope>NUCLEOTIDE SEQUENCE [LARGE SCALE GENOMIC DNA]</scope>
    <source>
        <strain evidence="9">FDAARGOS_361</strain>
    </source>
</reference>
<dbReference type="SUPFAM" id="SSF117281">
    <property type="entry name" value="Kelch motif"/>
    <property type="match status" value="1"/>
</dbReference>
<dbReference type="VEuPathDB" id="TriTrypDB:LdCL_080010300"/>
<keyword evidence="1" id="KW-0808">Transferase</keyword>
<feature type="transmembrane region" description="Helical" evidence="6">
    <location>
        <begin position="2225"/>
        <end position="2249"/>
    </location>
</feature>
<feature type="region of interest" description="Disordered" evidence="5">
    <location>
        <begin position="3310"/>
        <end position="3355"/>
    </location>
</feature>
<feature type="compositionally biased region" description="Low complexity" evidence="5">
    <location>
        <begin position="3382"/>
        <end position="3392"/>
    </location>
</feature>
<comment type="caution">
    <text evidence="8">The sequence shown here is derived from an EMBL/GenBank/DDBJ whole genome shotgun (WGS) entry which is preliminary data.</text>
</comment>
<feature type="compositionally biased region" description="Low complexity" evidence="5">
    <location>
        <begin position="3660"/>
        <end position="3670"/>
    </location>
</feature>
<feature type="region of interest" description="Disordered" evidence="5">
    <location>
        <begin position="2927"/>
        <end position="3040"/>
    </location>
</feature>
<feature type="compositionally biased region" description="Basic residues" evidence="5">
    <location>
        <begin position="2317"/>
        <end position="2334"/>
    </location>
</feature>
<dbReference type="PANTHER" id="PTHR43671">
    <property type="entry name" value="SERINE/THREONINE-PROTEIN KINASE NEK"/>
    <property type="match status" value="1"/>
</dbReference>
<feature type="region of interest" description="Disordered" evidence="5">
    <location>
        <begin position="3241"/>
        <end position="3261"/>
    </location>
</feature>
<feature type="region of interest" description="Disordered" evidence="5">
    <location>
        <begin position="884"/>
        <end position="931"/>
    </location>
</feature>
<keyword evidence="2" id="KW-0547">Nucleotide-binding</keyword>
<feature type="transmembrane region" description="Helical" evidence="6">
    <location>
        <begin position="45"/>
        <end position="70"/>
    </location>
</feature>
<dbReference type="GO" id="GO:0005524">
    <property type="term" value="F:ATP binding"/>
    <property type="evidence" value="ECO:0007669"/>
    <property type="project" value="UniProtKB-KW"/>
</dbReference>
<feature type="region of interest" description="Disordered" evidence="5">
    <location>
        <begin position="3191"/>
        <end position="3225"/>
    </location>
</feature>
<feature type="compositionally biased region" description="Low complexity" evidence="5">
    <location>
        <begin position="1100"/>
        <end position="1111"/>
    </location>
</feature>
<dbReference type="VEuPathDB" id="TriTrypDB:LDHU3_08.0590"/>
<accession>A0A504XL94</accession>
<feature type="compositionally biased region" description="Polar residues" evidence="5">
    <location>
        <begin position="2594"/>
        <end position="2619"/>
    </location>
</feature>
<dbReference type="VEuPathDB" id="TriTrypDB:LdBPK_080530.1"/>
<feature type="region of interest" description="Disordered" evidence="5">
    <location>
        <begin position="813"/>
        <end position="837"/>
    </location>
</feature>
<feature type="region of interest" description="Disordered" evidence="5">
    <location>
        <begin position="2594"/>
        <end position="2627"/>
    </location>
</feature>
<keyword evidence="3 8" id="KW-0418">Kinase</keyword>
<feature type="compositionally biased region" description="Low complexity" evidence="5">
    <location>
        <begin position="3774"/>
        <end position="3787"/>
    </location>
</feature>
<feature type="compositionally biased region" description="Polar residues" evidence="5">
    <location>
        <begin position="2386"/>
        <end position="2407"/>
    </location>
</feature>
<feature type="compositionally biased region" description="Low complexity" evidence="5">
    <location>
        <begin position="2454"/>
        <end position="2482"/>
    </location>
</feature>
<keyword evidence="6" id="KW-1133">Transmembrane helix</keyword>
<feature type="region of interest" description="Disordered" evidence="5">
    <location>
        <begin position="3733"/>
        <end position="3787"/>
    </location>
</feature>
<feature type="compositionally biased region" description="Low complexity" evidence="5">
    <location>
        <begin position="3505"/>
        <end position="3526"/>
    </location>
</feature>
<feature type="region of interest" description="Disordered" evidence="5">
    <location>
        <begin position="1830"/>
        <end position="1919"/>
    </location>
</feature>
<feature type="compositionally biased region" description="Polar residues" evidence="5">
    <location>
        <begin position="3733"/>
        <end position="3762"/>
    </location>
</feature>
<feature type="region of interest" description="Disordered" evidence="5">
    <location>
        <begin position="2309"/>
        <end position="2344"/>
    </location>
</feature>
<feature type="compositionally biased region" description="Low complexity" evidence="5">
    <location>
        <begin position="2365"/>
        <end position="2375"/>
    </location>
</feature>
<feature type="compositionally biased region" description="Low complexity" evidence="5">
    <location>
        <begin position="1643"/>
        <end position="1654"/>
    </location>
</feature>
<evidence type="ECO:0000313" key="8">
    <source>
        <dbReference type="EMBL" id="TPP49104.1"/>
    </source>
</evidence>
<protein>
    <submittedName>
        <fullName evidence="8">Protein kinase domain family protein</fullName>
    </submittedName>
</protein>
<feature type="compositionally biased region" description="Low complexity" evidence="5">
    <location>
        <begin position="2775"/>
        <end position="2791"/>
    </location>
</feature>
<dbReference type="PROSITE" id="PS00108">
    <property type="entry name" value="PROTEIN_KINASE_ST"/>
    <property type="match status" value="1"/>
</dbReference>
<dbReference type="InterPro" id="IPR015915">
    <property type="entry name" value="Kelch-typ_b-propeller"/>
</dbReference>
<evidence type="ECO:0000259" key="7">
    <source>
        <dbReference type="PROSITE" id="PS50011"/>
    </source>
</evidence>
<dbReference type="VEuPathDB" id="TriTrypDB:LDHU3_08.0600"/>
<feature type="region of interest" description="Disordered" evidence="5">
    <location>
        <begin position="3498"/>
        <end position="3527"/>
    </location>
</feature>
<feature type="compositionally biased region" description="Polar residues" evidence="5">
    <location>
        <begin position="2432"/>
        <end position="2444"/>
    </location>
</feature>
<feature type="region of interest" description="Disordered" evidence="5">
    <location>
        <begin position="2359"/>
        <end position="2496"/>
    </location>
</feature>
<dbReference type="Gene3D" id="2.120.10.80">
    <property type="entry name" value="Kelch-type beta propeller"/>
    <property type="match status" value="1"/>
</dbReference>
<dbReference type="Pfam" id="PF00069">
    <property type="entry name" value="Pkinase"/>
    <property type="match status" value="3"/>
</dbReference>
<dbReference type="InterPro" id="IPR008271">
    <property type="entry name" value="Ser/Thr_kinase_AS"/>
</dbReference>
<feature type="region of interest" description="Disordered" evidence="5">
    <location>
        <begin position="1080"/>
        <end position="1111"/>
    </location>
</feature>
<evidence type="ECO:0000256" key="2">
    <source>
        <dbReference type="ARBA" id="ARBA00022741"/>
    </source>
</evidence>
<evidence type="ECO:0000313" key="9">
    <source>
        <dbReference type="Proteomes" id="UP000318447"/>
    </source>
</evidence>
<feature type="region of interest" description="Disordered" evidence="5">
    <location>
        <begin position="2832"/>
        <end position="2868"/>
    </location>
</feature>